<dbReference type="PANTHER" id="PTHR33406:SF6">
    <property type="entry name" value="MEMBRANE PROTEIN YDGH-RELATED"/>
    <property type="match status" value="1"/>
</dbReference>
<evidence type="ECO:0000256" key="8">
    <source>
        <dbReference type="SAM" id="Phobius"/>
    </source>
</evidence>
<evidence type="ECO:0000256" key="6">
    <source>
        <dbReference type="ARBA" id="ARBA00023136"/>
    </source>
</evidence>
<comment type="caution">
    <text evidence="10">The sequence shown here is derived from an EMBL/GenBank/DDBJ whole genome shotgun (WGS) entry which is preliminary data.</text>
</comment>
<protein>
    <submittedName>
        <fullName evidence="10">RND superfamily drug exporter</fullName>
    </submittedName>
</protein>
<dbReference type="SUPFAM" id="SSF82866">
    <property type="entry name" value="Multidrug efflux transporter AcrB transmembrane domain"/>
    <property type="match status" value="2"/>
</dbReference>
<dbReference type="Pfam" id="PF03176">
    <property type="entry name" value="MMPL"/>
    <property type="match status" value="2"/>
</dbReference>
<feature type="transmembrane region" description="Helical" evidence="8">
    <location>
        <begin position="238"/>
        <end position="259"/>
    </location>
</feature>
<evidence type="ECO:0000256" key="5">
    <source>
        <dbReference type="ARBA" id="ARBA00022989"/>
    </source>
</evidence>
<keyword evidence="5 8" id="KW-1133">Transmembrane helix</keyword>
<feature type="transmembrane region" description="Helical" evidence="8">
    <location>
        <begin position="12"/>
        <end position="30"/>
    </location>
</feature>
<reference evidence="10 11" key="1">
    <citation type="journal article" date="2015" name="Genome Announc.">
        <title>Expanding the biotechnology potential of lactobacilli through comparative genomics of 213 strains and associated genera.</title>
        <authorList>
            <person name="Sun Z."/>
            <person name="Harris H.M."/>
            <person name="McCann A."/>
            <person name="Guo C."/>
            <person name="Argimon S."/>
            <person name="Zhang W."/>
            <person name="Yang X."/>
            <person name="Jeffery I.B."/>
            <person name="Cooney J.C."/>
            <person name="Kagawa T.F."/>
            <person name="Liu W."/>
            <person name="Song Y."/>
            <person name="Salvetti E."/>
            <person name="Wrobel A."/>
            <person name="Rasinkangas P."/>
            <person name="Parkhill J."/>
            <person name="Rea M.C."/>
            <person name="O'Sullivan O."/>
            <person name="Ritari J."/>
            <person name="Douillard F.P."/>
            <person name="Paul Ross R."/>
            <person name="Yang R."/>
            <person name="Briner A.E."/>
            <person name="Felis G.E."/>
            <person name="de Vos W.M."/>
            <person name="Barrangou R."/>
            <person name="Klaenhammer T.R."/>
            <person name="Caufield P.W."/>
            <person name="Cui Y."/>
            <person name="Zhang H."/>
            <person name="O'Toole P.W."/>
        </authorList>
    </citation>
    <scope>NUCLEOTIDE SEQUENCE [LARGE SCALE GENOMIC DNA]</scope>
    <source>
        <strain evidence="10 11">DSM 19909</strain>
    </source>
</reference>
<feature type="transmembrane region" description="Helical" evidence="8">
    <location>
        <begin position="364"/>
        <end position="385"/>
    </location>
</feature>
<feature type="transmembrane region" description="Helical" evidence="8">
    <location>
        <begin position="286"/>
        <end position="305"/>
    </location>
</feature>
<feature type="transmembrane region" description="Helical" evidence="8">
    <location>
        <begin position="759"/>
        <end position="779"/>
    </location>
</feature>
<feature type="domain" description="Membrane transport protein MMPL" evidence="9">
    <location>
        <begin position="69"/>
        <end position="367"/>
    </location>
</feature>
<proteinExistence type="inferred from homology"/>
<keyword evidence="6 8" id="KW-0472">Membrane</keyword>
<feature type="transmembrane region" description="Helical" evidence="8">
    <location>
        <begin position="207"/>
        <end position="226"/>
    </location>
</feature>
<dbReference type="Gene3D" id="1.20.1640.10">
    <property type="entry name" value="Multidrug efflux transporter AcrB transmembrane domain"/>
    <property type="match status" value="1"/>
</dbReference>
<feature type="coiled-coil region" evidence="7">
    <location>
        <begin position="477"/>
        <end position="511"/>
    </location>
</feature>
<organism evidence="10 11">
    <name type="scientific">Secundilactobacillus odoratitofui DSM 19909 = JCM 15043</name>
    <dbReference type="NCBI Taxonomy" id="1423776"/>
    <lineage>
        <taxon>Bacteria</taxon>
        <taxon>Bacillati</taxon>
        <taxon>Bacillota</taxon>
        <taxon>Bacilli</taxon>
        <taxon>Lactobacillales</taxon>
        <taxon>Lactobacillaceae</taxon>
        <taxon>Secundilactobacillus</taxon>
    </lineage>
</organism>
<keyword evidence="4 8" id="KW-0812">Transmembrane</keyword>
<feature type="transmembrane region" description="Helical" evidence="8">
    <location>
        <begin position="731"/>
        <end position="752"/>
    </location>
</feature>
<evidence type="ECO:0000256" key="3">
    <source>
        <dbReference type="ARBA" id="ARBA00022475"/>
    </source>
</evidence>
<dbReference type="EMBL" id="AZEE01000030">
    <property type="protein sequence ID" value="KRK96996.1"/>
    <property type="molecule type" value="Genomic_DNA"/>
</dbReference>
<evidence type="ECO:0000256" key="4">
    <source>
        <dbReference type="ARBA" id="ARBA00022692"/>
    </source>
</evidence>
<dbReference type="OrthoDB" id="2321896at2"/>
<dbReference type="InterPro" id="IPR004869">
    <property type="entry name" value="MMPL_dom"/>
</dbReference>
<accession>A0A0R1LUY4</accession>
<feature type="transmembrane region" description="Helical" evidence="8">
    <location>
        <begin position="864"/>
        <end position="890"/>
    </location>
</feature>
<dbReference type="Proteomes" id="UP000051160">
    <property type="component" value="Unassembled WGS sequence"/>
</dbReference>
<feature type="transmembrane region" description="Helical" evidence="8">
    <location>
        <begin position="791"/>
        <end position="816"/>
    </location>
</feature>
<evidence type="ECO:0000313" key="10">
    <source>
        <dbReference type="EMBL" id="KRK96996.1"/>
    </source>
</evidence>
<dbReference type="STRING" id="1423776.FD04_GL001852"/>
<dbReference type="RefSeq" id="WP_056948796.1">
    <property type="nucleotide sequence ID" value="NZ_AZEE01000030.1"/>
</dbReference>
<dbReference type="AlphaFoldDB" id="A0A0R1LUY4"/>
<evidence type="ECO:0000256" key="2">
    <source>
        <dbReference type="ARBA" id="ARBA00010157"/>
    </source>
</evidence>
<comment type="subcellular location">
    <subcellularLocation>
        <location evidence="1">Cell membrane</location>
        <topology evidence="1">Multi-pass membrane protein</topology>
    </subcellularLocation>
</comment>
<sequence length="904" mass="99049">MKERIRQLHDHRIFSLLFWLIAIFIAIVMMPNTSDLIQTSGQPQLANNSQPMTARSIQNTWGRNISGTYNVTAVFNNPSGKLTTAQQLSIDKTVQRLTNKEKVYGIKSIQTMTTNPTAKSQFYSKDQSTEIITIAIDRYQGDSRVLAKQLQSQIKTNGLRTYLTSPELVNDAANQKISQVTTFTAIIGFILSLLIIGVIFKSLIAPLISTLSMLMMFAVSLGLINNLASHTGFPYSEYLPLLILLVTLILGTLGHYHIFNAFKAHLEAGENATAATTHSIQSSRNFLFLLGGTLTVIFASFYFFSFSTLRAMSGLALTTLIVTLGLITIAPIFLQLLGERFFWPAVELPTKPHRFWTWMGQFGLWQPFIAIIAVLYCVGPFAVLYHDNLNFSAAKTVSPNNQAVMGMRVLNAHFGEGKATPVTIYVQSNQRVDNEKALLQLDNLTTKLQSMPGVASVTSLTQPNGQPMTEYYVNTQLNQMNVTLKGATDQLSQLETELKSNRSELNQVKLNATATKIDSLVTRANKLNSDTSTVRSQVSQIAGRATVSQQSSASAKVKRYQRLLALISTQLQTVASNMRALGNQASTAGTETASVQTSVSGYASQISAIQSSLKKTTSSLTGLIKSYNNVYSYLSALQTSDAAKVYYITPEQLTSMQFQQSLLSNTSGDYKTTQLQVYLKSSATSSNNAATLKKLKSEVNTQLQGTSLSTAQIAYTGQPVVQDTVEQAIKAHIGTLLFTIGVILFLVIAIVSGSVLQPIYWLLTYGLAILGGVQVAQLTSHFMSGDPTFNWQVPLIAFVPLLIVGVSQLLQLAISYRFKETNLLDWVLPGVTSLGQSIRHVIFTILVFCLVLFTANFAPLTQAGLIILIATVIFNIILPIIVTAVGKLTVTLPSKRPHLRRHAK</sequence>
<feature type="domain" description="Membrane transport protein MMPL" evidence="9">
    <location>
        <begin position="569"/>
        <end position="891"/>
    </location>
</feature>
<dbReference type="PANTHER" id="PTHR33406">
    <property type="entry name" value="MEMBRANE PROTEIN MJ1562-RELATED"/>
    <property type="match status" value="1"/>
</dbReference>
<evidence type="ECO:0000313" key="11">
    <source>
        <dbReference type="Proteomes" id="UP000051160"/>
    </source>
</evidence>
<feature type="transmembrane region" description="Helical" evidence="8">
    <location>
        <begin position="180"/>
        <end position="200"/>
    </location>
</feature>
<gene>
    <name evidence="10" type="ORF">FD04_GL001852</name>
</gene>
<evidence type="ECO:0000259" key="9">
    <source>
        <dbReference type="Pfam" id="PF03176"/>
    </source>
</evidence>
<comment type="similarity">
    <text evidence="2">Belongs to the resistance-nodulation-cell division (RND) (TC 2.A.6) family. MmpL subfamily.</text>
</comment>
<dbReference type="PATRIC" id="fig|1423776.4.peg.1875"/>
<keyword evidence="7" id="KW-0175">Coiled coil</keyword>
<dbReference type="InterPro" id="IPR050545">
    <property type="entry name" value="Mycobact_MmpL"/>
</dbReference>
<feature type="transmembrane region" description="Helical" evidence="8">
    <location>
        <begin position="311"/>
        <end position="334"/>
    </location>
</feature>
<feature type="transmembrane region" description="Helical" evidence="8">
    <location>
        <begin position="837"/>
        <end position="858"/>
    </location>
</feature>
<dbReference type="GO" id="GO:0005886">
    <property type="term" value="C:plasma membrane"/>
    <property type="evidence" value="ECO:0007669"/>
    <property type="project" value="UniProtKB-SubCell"/>
</dbReference>
<evidence type="ECO:0000256" key="1">
    <source>
        <dbReference type="ARBA" id="ARBA00004651"/>
    </source>
</evidence>
<evidence type="ECO:0000256" key="7">
    <source>
        <dbReference type="SAM" id="Coils"/>
    </source>
</evidence>
<name>A0A0R1LUY4_9LACO</name>
<keyword evidence="3" id="KW-1003">Cell membrane</keyword>
<keyword evidence="11" id="KW-1185">Reference proteome</keyword>